<reference evidence="1 2" key="1">
    <citation type="submission" date="2021-07" db="EMBL/GenBank/DDBJ databases">
        <authorList>
            <person name="Palmer J.M."/>
        </authorList>
    </citation>
    <scope>NUCLEOTIDE SEQUENCE [LARGE SCALE GENOMIC DNA]</scope>
    <source>
        <strain evidence="1 2">AT_MEX2019</strain>
        <tissue evidence="1">Muscle</tissue>
    </source>
</reference>
<dbReference type="EMBL" id="JAHUTI010067765">
    <property type="protein sequence ID" value="MED6253493.1"/>
    <property type="molecule type" value="Genomic_DNA"/>
</dbReference>
<organism evidence="1 2">
    <name type="scientific">Ataeniobius toweri</name>
    <dbReference type="NCBI Taxonomy" id="208326"/>
    <lineage>
        <taxon>Eukaryota</taxon>
        <taxon>Metazoa</taxon>
        <taxon>Chordata</taxon>
        <taxon>Craniata</taxon>
        <taxon>Vertebrata</taxon>
        <taxon>Euteleostomi</taxon>
        <taxon>Actinopterygii</taxon>
        <taxon>Neopterygii</taxon>
        <taxon>Teleostei</taxon>
        <taxon>Neoteleostei</taxon>
        <taxon>Acanthomorphata</taxon>
        <taxon>Ovalentaria</taxon>
        <taxon>Atherinomorphae</taxon>
        <taxon>Cyprinodontiformes</taxon>
        <taxon>Goodeidae</taxon>
        <taxon>Ataeniobius</taxon>
    </lineage>
</organism>
<comment type="caution">
    <text evidence="1">The sequence shown here is derived from an EMBL/GenBank/DDBJ whole genome shotgun (WGS) entry which is preliminary data.</text>
</comment>
<proteinExistence type="predicted"/>
<gene>
    <name evidence="1" type="ORF">ATANTOWER_031341</name>
</gene>
<name>A0ABU7BT23_9TELE</name>
<keyword evidence="2" id="KW-1185">Reference proteome</keyword>
<accession>A0ABU7BT23</accession>
<dbReference type="Proteomes" id="UP001345963">
    <property type="component" value="Unassembled WGS sequence"/>
</dbReference>
<sequence length="104" mass="11535">MVHYCVIQVCRSPETTYQASDDSNSTLDKPLPSCLASLTSSEPACPLSNTLRILDSDPVTVVLTTRTTPLKPKQETMLTNRKLKPKVRKLPPIMSGLAQKRFMC</sequence>
<evidence type="ECO:0000313" key="1">
    <source>
        <dbReference type="EMBL" id="MED6253493.1"/>
    </source>
</evidence>
<protein>
    <submittedName>
        <fullName evidence="1">Uncharacterized protein</fullName>
    </submittedName>
</protein>
<evidence type="ECO:0000313" key="2">
    <source>
        <dbReference type="Proteomes" id="UP001345963"/>
    </source>
</evidence>